<comment type="caution">
    <text evidence="1">The sequence shown here is derived from an EMBL/GenBank/DDBJ whole genome shotgun (WGS) entry which is preliminary data.</text>
</comment>
<dbReference type="GeneID" id="40310163"/>
<evidence type="ECO:0000313" key="2">
    <source>
        <dbReference type="Proteomes" id="UP000224006"/>
    </source>
</evidence>
<proteinExistence type="predicted"/>
<dbReference type="OrthoDB" id="330071at2759"/>
<gene>
    <name evidence="1" type="ORF">BESB_052340</name>
</gene>
<protein>
    <submittedName>
        <fullName evidence="1">Uncharacterized protein</fullName>
    </submittedName>
</protein>
<keyword evidence="2" id="KW-1185">Reference proteome</keyword>
<dbReference type="EMBL" id="NWUJ01000004">
    <property type="protein sequence ID" value="PFH35583.1"/>
    <property type="molecule type" value="Genomic_DNA"/>
</dbReference>
<sequence>MEGRRVCEPTWILGLARPYSTCKGIRGNSPHACSASRKPALNDGHAVITTAEGTYGFYNSMSCCHFDVTSFCSPQSPHQNLTAAGHPLSPSFDISLPVFLSSSNDVVKCSTEPQALLLRGGGRPNASPEDALRVPGGMKSTAECCKMLADTYDAGVLHASTSLHLEIRDSGVPESFRNIGSFRTSTSAAEELYDLRDEPLVPQSSSSDKFRHCSEHDADLREGYDITGGFSHMIPSEPLLQAVEARGMDHFSAHTVVVADTHPELDSHMSGTRSPIHPETQEEAWSDIVLTRGQDPGSSVVGSAVVGTAKSSMRIMKVLLGSVRV</sequence>
<name>A0A2A9MIW2_BESBE</name>
<accession>A0A2A9MIW2</accession>
<dbReference type="AlphaFoldDB" id="A0A2A9MIW2"/>
<dbReference type="Proteomes" id="UP000224006">
    <property type="component" value="Chromosome IV"/>
</dbReference>
<reference evidence="1 2" key="1">
    <citation type="submission" date="2017-09" db="EMBL/GenBank/DDBJ databases">
        <title>Genome sequencing of Besnoitia besnoiti strain Bb-Ger1.</title>
        <authorList>
            <person name="Schares G."/>
            <person name="Venepally P."/>
            <person name="Lorenzi H.A."/>
        </authorList>
    </citation>
    <scope>NUCLEOTIDE SEQUENCE [LARGE SCALE GENOMIC DNA]</scope>
    <source>
        <strain evidence="1 2">Bb-Ger1</strain>
    </source>
</reference>
<evidence type="ECO:0000313" key="1">
    <source>
        <dbReference type="EMBL" id="PFH35583.1"/>
    </source>
</evidence>
<organism evidence="1 2">
    <name type="scientific">Besnoitia besnoiti</name>
    <name type="common">Apicomplexan protozoan</name>
    <dbReference type="NCBI Taxonomy" id="94643"/>
    <lineage>
        <taxon>Eukaryota</taxon>
        <taxon>Sar</taxon>
        <taxon>Alveolata</taxon>
        <taxon>Apicomplexa</taxon>
        <taxon>Conoidasida</taxon>
        <taxon>Coccidia</taxon>
        <taxon>Eucoccidiorida</taxon>
        <taxon>Eimeriorina</taxon>
        <taxon>Sarcocystidae</taxon>
        <taxon>Besnoitia</taxon>
    </lineage>
</organism>
<dbReference type="VEuPathDB" id="ToxoDB:BESB_052340"/>
<dbReference type="KEGG" id="bbes:BESB_052340"/>
<dbReference type="RefSeq" id="XP_029219592.1">
    <property type="nucleotide sequence ID" value="XM_029363669.1"/>
</dbReference>